<dbReference type="EMBL" id="JABEVU030000001">
    <property type="protein sequence ID" value="MDB0579847.1"/>
    <property type="molecule type" value="Genomic_DNA"/>
</dbReference>
<reference evidence="12" key="2">
    <citation type="submission" date="2020-04" db="EMBL/GenBank/DDBJ databases">
        <title>Genome analysis and biological profiling of marine Cellulosimicrobium funkei MOSEL-ME6.</title>
        <authorList>
            <person name="Tanveer F."/>
            <person name="Xie Y."/>
            <person name="Shinwari Z.K."/>
        </authorList>
    </citation>
    <scope>NUCLEOTIDE SEQUENCE [LARGE SCALE GENOMIC DNA]</scope>
    <source>
        <strain evidence="12">MOSEL-ME25</strain>
    </source>
</reference>
<evidence type="ECO:0000313" key="9">
    <source>
        <dbReference type="EMBL" id="KIH71738.1"/>
    </source>
</evidence>
<accession>A0A0C2DNZ5</accession>
<dbReference type="EMBL" id="JXII01000002">
    <property type="protein sequence ID" value="KIH71738.1"/>
    <property type="molecule type" value="Genomic_DNA"/>
</dbReference>
<dbReference type="PROSITE" id="PS00061">
    <property type="entry name" value="ADH_SHORT"/>
    <property type="match status" value="1"/>
</dbReference>
<dbReference type="Proteomes" id="UP000527860">
    <property type="component" value="Unassembled WGS sequence"/>
</dbReference>
<dbReference type="InterPro" id="IPR036291">
    <property type="entry name" value="NAD(P)-bd_dom_sf"/>
</dbReference>
<evidence type="ECO:0000313" key="10">
    <source>
        <dbReference type="EMBL" id="MDB0579847.1"/>
    </source>
</evidence>
<dbReference type="InterPro" id="IPR020904">
    <property type="entry name" value="Sc_DH/Rdtase_CS"/>
</dbReference>
<dbReference type="FunFam" id="3.40.50.720:FF:000084">
    <property type="entry name" value="Short-chain dehydrogenase reductase"/>
    <property type="match status" value="1"/>
</dbReference>
<dbReference type="OrthoDB" id="9803333at2"/>
<evidence type="ECO:0000256" key="8">
    <source>
        <dbReference type="ARBA" id="ARBA00047315"/>
    </source>
</evidence>
<reference evidence="10 12" key="4">
    <citation type="submission" date="2022-12" db="EMBL/GenBank/DDBJ databases">
        <title>Genome analysis and biological profiling of marine Salinicoccus roseus MOSEL-ME25.</title>
        <authorList>
            <person name="Mirza F.T."/>
            <person name="Xie Y."/>
            <person name="Shinwari Z.K."/>
        </authorList>
    </citation>
    <scope>NUCLEOTIDE SEQUENCE [LARGE SCALE GENOMIC DNA]</scope>
    <source>
        <strain evidence="10 12">MOSEL-ME25</strain>
    </source>
</reference>
<name>A0A0C2DNZ5_9STAP</name>
<dbReference type="Gene3D" id="3.40.50.720">
    <property type="entry name" value="NAD(P)-binding Rossmann-like Domain"/>
    <property type="match status" value="1"/>
</dbReference>
<dbReference type="SUPFAM" id="SSF51735">
    <property type="entry name" value="NAD(P)-binding Rossmann-fold domains"/>
    <property type="match status" value="1"/>
</dbReference>
<dbReference type="GO" id="GO:0008206">
    <property type="term" value="P:bile acid metabolic process"/>
    <property type="evidence" value="ECO:0007669"/>
    <property type="project" value="UniProtKB-ARBA"/>
</dbReference>
<comment type="catalytic activity">
    <reaction evidence="8">
        <text>(S)-acetoin + NAD(+) = diacetyl + NADH + H(+)</text>
        <dbReference type="Rhea" id="RHEA:27286"/>
        <dbReference type="ChEBI" id="CHEBI:15378"/>
        <dbReference type="ChEBI" id="CHEBI:15687"/>
        <dbReference type="ChEBI" id="CHEBI:16583"/>
        <dbReference type="ChEBI" id="CHEBI:57540"/>
        <dbReference type="ChEBI" id="CHEBI:57945"/>
        <dbReference type="EC" id="1.1.1.304"/>
    </reaction>
</comment>
<evidence type="ECO:0000256" key="2">
    <source>
        <dbReference type="ARBA" id="ARBA00006484"/>
    </source>
</evidence>
<dbReference type="GO" id="GO:0052588">
    <property type="term" value="F:diacetyl reductase ((S)-acetoin forming) (NAD+) activity"/>
    <property type="evidence" value="ECO:0007669"/>
    <property type="project" value="UniProtKB-EC"/>
</dbReference>
<dbReference type="AlphaFoldDB" id="A0A0C2DNZ5"/>
<sequence length="254" mass="27062">MGRLDGKVAVITGAGSGQGAMEAELFAREGAKVVATDMNDEHLGGLLERLGEQYPDAVIGLRHDVTKEADWQHIVEEAVGTFGKVDILINNAGITGITEFTLNKLTIEEWDKVMNVNALGNFLGMKHVIPEMKRNGQGSIVNISSLTGISGLGGLTAYSASKGAIRTMTKGAARDFGGDHIRVNSIHPGYIETPSTEYLTSNADIRDALIAAVPLKYLGQSEDVAYAALFLASDEARFITGEELIIDGGQTIKE</sequence>
<evidence type="ECO:0000256" key="4">
    <source>
        <dbReference type="ARBA" id="ARBA00016110"/>
    </source>
</evidence>
<reference evidence="10" key="3">
    <citation type="submission" date="2020-04" db="EMBL/GenBank/DDBJ databases">
        <authorList>
            <person name="Tanveer F."/>
            <person name="Xie Y."/>
            <person name="Shinwari Z.K."/>
        </authorList>
    </citation>
    <scope>NUCLEOTIDE SEQUENCE</scope>
    <source>
        <strain evidence="10">MOSEL-ME25</strain>
    </source>
</reference>
<dbReference type="PANTHER" id="PTHR24321">
    <property type="entry name" value="DEHYDROGENASES, SHORT CHAIN"/>
    <property type="match status" value="1"/>
</dbReference>
<dbReference type="NCBIfam" id="NF005559">
    <property type="entry name" value="PRK07231.1"/>
    <property type="match status" value="1"/>
</dbReference>
<evidence type="ECO:0000256" key="3">
    <source>
        <dbReference type="ARBA" id="ARBA00012848"/>
    </source>
</evidence>
<dbReference type="EC" id="1.1.1.304" evidence="3"/>
<dbReference type="InterPro" id="IPR002347">
    <property type="entry name" value="SDR_fam"/>
</dbReference>
<comment type="similarity">
    <text evidence="2">Belongs to the short-chain dehydrogenases/reductases (SDR) family.</text>
</comment>
<dbReference type="STRING" id="45670.SN16_03505"/>
<gene>
    <name evidence="10" type="ORF">F7P68_0004825</name>
    <name evidence="9" type="ORF">SN16_03505</name>
</gene>
<evidence type="ECO:0000313" key="11">
    <source>
        <dbReference type="Proteomes" id="UP000031546"/>
    </source>
</evidence>
<keyword evidence="5" id="KW-0560">Oxidoreductase</keyword>
<dbReference type="Proteomes" id="UP000031546">
    <property type="component" value="Unassembled WGS sequence"/>
</dbReference>
<proteinExistence type="inferred from homology"/>
<dbReference type="PANTHER" id="PTHR24321:SF8">
    <property type="entry name" value="ESTRADIOL 17-BETA-DEHYDROGENASE 8-RELATED"/>
    <property type="match status" value="1"/>
</dbReference>
<evidence type="ECO:0000313" key="12">
    <source>
        <dbReference type="Proteomes" id="UP000527860"/>
    </source>
</evidence>
<evidence type="ECO:0000256" key="1">
    <source>
        <dbReference type="ARBA" id="ARBA00003200"/>
    </source>
</evidence>
<dbReference type="PRINTS" id="PR00081">
    <property type="entry name" value="GDHRDH"/>
</dbReference>
<comment type="caution">
    <text evidence="9">The sequence shown here is derived from an EMBL/GenBank/DDBJ whole genome shotgun (WGS) entry which is preliminary data.</text>
</comment>
<dbReference type="GeneID" id="77844606"/>
<evidence type="ECO:0000256" key="6">
    <source>
        <dbReference type="ARBA" id="ARBA00029989"/>
    </source>
</evidence>
<protein>
    <recommendedName>
        <fullName evidence="4">Diacetyl reductase [(S)-acetoin forming]</fullName>
        <ecNumber evidence="3">1.1.1.304</ecNumber>
    </recommendedName>
    <alternativeName>
        <fullName evidence="6">Acetoin(diacetyl) reductase</fullName>
    </alternativeName>
    <alternativeName>
        <fullName evidence="7">Meso-2,3-butanediol dehydrogenase</fullName>
    </alternativeName>
</protein>
<dbReference type="RefSeq" id="WP_040105198.1">
    <property type="nucleotide sequence ID" value="NZ_JABEVU030000001.1"/>
</dbReference>
<reference evidence="9 11" key="1">
    <citation type="submission" date="2015-01" db="EMBL/GenBank/DDBJ databases">
        <title>Genome sequences of high lactate-tolerant strain Salinicoccus roseus W12 with industrial interest.</title>
        <authorList>
            <person name="Wang H."/>
            <person name="Yu B."/>
        </authorList>
    </citation>
    <scope>NUCLEOTIDE SEQUENCE [LARGE SCALE GENOMIC DNA]</scope>
    <source>
        <strain evidence="9 11">W12</strain>
    </source>
</reference>
<organism evidence="9 11">
    <name type="scientific">Salinicoccus roseus</name>
    <dbReference type="NCBI Taxonomy" id="45670"/>
    <lineage>
        <taxon>Bacteria</taxon>
        <taxon>Bacillati</taxon>
        <taxon>Bacillota</taxon>
        <taxon>Bacilli</taxon>
        <taxon>Bacillales</taxon>
        <taxon>Staphylococcaceae</taxon>
        <taxon>Salinicoccus</taxon>
    </lineage>
</organism>
<comment type="function">
    <text evidence="1">Catalyzes the irreversible reduction of 2,3-butanediol to (S)-acetoin in the presence of NADH.</text>
</comment>
<dbReference type="Pfam" id="PF13561">
    <property type="entry name" value="adh_short_C2"/>
    <property type="match status" value="1"/>
</dbReference>
<dbReference type="PRINTS" id="PR00080">
    <property type="entry name" value="SDRFAMILY"/>
</dbReference>
<keyword evidence="12" id="KW-1185">Reference proteome</keyword>
<evidence type="ECO:0000256" key="7">
    <source>
        <dbReference type="ARBA" id="ARBA00031758"/>
    </source>
</evidence>
<evidence type="ECO:0000256" key="5">
    <source>
        <dbReference type="ARBA" id="ARBA00023002"/>
    </source>
</evidence>